<keyword evidence="2" id="KW-1185">Reference proteome</keyword>
<dbReference type="EMBL" id="KB207051">
    <property type="protein sequence ID" value="ELP85535.1"/>
    <property type="molecule type" value="Genomic_DNA"/>
</dbReference>
<proteinExistence type="predicted"/>
<dbReference type="Proteomes" id="UP000014680">
    <property type="component" value="Unassembled WGS sequence"/>
</dbReference>
<dbReference type="KEGG" id="eiv:EIN_148570"/>
<sequence length="559" mass="64446">MTHLENIFLKNVVLYLETLEDITNFILINKSCYSVIQTMFINTYNLSLHSSIDDILFFFPKLETLYFCAVSTRLRKVSSNDIPLIEVNAKQLSSKFSQTLKTKWFPPKVRKLRILWNEIDTVAKNKDNFEQLQFLFIDYTMTTKEEHLLFEVLQIKTLKKVYLIFTTMTLQFINEFNFSERKEVEFTLVVLFSSYTYEVLEVDALNKMPNNVKVFTNFISKETNSLEFLPALSCILNSYPVNQNDENKSITVTSDVSGKEDLIYETMEMGILTTLDIMDPKTLPKWDVTLNAYIQPNQREKLQATFNFQNQINFDFIEAVTLFNINAKEVVLPRLLKKISILDCTGKINMKNCRAESITLRNFNGKSLEISDEKLTNFKCDNSIGKVLFKHNGVKYKGKFVANLSKYTVFSVANGFHACDILIENDGKIVDKITCTRCWYTNTETINSFRVDNITNGFDLSNEKIDQMQLFLNPAQHIFTNKVKFGNIKKVDLMGGNIDTVELGVVGKINLVGCKIENLVMKSAKSFTFKNSFFENVKAEKISKINGTKKNIKNLKIKK</sequence>
<organism evidence="1 2">
    <name type="scientific">Entamoeba invadens IP1</name>
    <dbReference type="NCBI Taxonomy" id="370355"/>
    <lineage>
        <taxon>Eukaryota</taxon>
        <taxon>Amoebozoa</taxon>
        <taxon>Evosea</taxon>
        <taxon>Archamoebae</taxon>
        <taxon>Mastigamoebida</taxon>
        <taxon>Entamoebidae</taxon>
        <taxon>Entamoeba</taxon>
    </lineage>
</organism>
<protein>
    <submittedName>
        <fullName evidence="1">Uncharacterized protein</fullName>
    </submittedName>
</protein>
<name>L7FJZ8_ENTIV</name>
<dbReference type="GeneID" id="14884518"/>
<dbReference type="RefSeq" id="XP_004184881.1">
    <property type="nucleotide sequence ID" value="XM_004184833.1"/>
</dbReference>
<dbReference type="OrthoDB" id="31864at2759"/>
<dbReference type="VEuPathDB" id="AmoebaDB:EIN_148570"/>
<gene>
    <name evidence="1" type="ORF">EIN_148570</name>
</gene>
<accession>L7FJZ8</accession>
<dbReference type="AlphaFoldDB" id="L7FJZ8"/>
<reference evidence="1 2" key="1">
    <citation type="submission" date="2012-10" db="EMBL/GenBank/DDBJ databases">
        <authorList>
            <person name="Zafar N."/>
            <person name="Inman J."/>
            <person name="Hall N."/>
            <person name="Lorenzi H."/>
            <person name="Caler E."/>
        </authorList>
    </citation>
    <scope>NUCLEOTIDE SEQUENCE [LARGE SCALE GENOMIC DNA]</scope>
    <source>
        <strain evidence="1 2">IP1</strain>
    </source>
</reference>
<dbReference type="OMA" id="ANGFHAC"/>
<evidence type="ECO:0000313" key="1">
    <source>
        <dbReference type="EMBL" id="ELP85535.1"/>
    </source>
</evidence>
<evidence type="ECO:0000313" key="2">
    <source>
        <dbReference type="Proteomes" id="UP000014680"/>
    </source>
</evidence>